<dbReference type="AlphaFoldDB" id="A0A7C3GCP1"/>
<evidence type="ECO:0000259" key="1">
    <source>
        <dbReference type="Pfam" id="PF19266"/>
    </source>
</evidence>
<dbReference type="Pfam" id="PF19266">
    <property type="entry name" value="CIS_tube"/>
    <property type="match status" value="1"/>
</dbReference>
<reference evidence="2" key="1">
    <citation type="journal article" date="2020" name="mSystems">
        <title>Genome- and Community-Level Interaction Insights into Carbon Utilization and Element Cycling Functions of Hydrothermarchaeota in Hydrothermal Sediment.</title>
        <authorList>
            <person name="Zhou Z."/>
            <person name="Liu Y."/>
            <person name="Xu W."/>
            <person name="Pan J."/>
            <person name="Luo Z.H."/>
            <person name="Li M."/>
        </authorList>
    </citation>
    <scope>NUCLEOTIDE SEQUENCE [LARGE SCALE GENOMIC DNA]</scope>
    <source>
        <strain evidence="2">HyVt-483</strain>
    </source>
</reference>
<accession>A0A7C3GCP1</accession>
<gene>
    <name evidence="2" type="ORF">ENJ40_00365</name>
</gene>
<evidence type="ECO:0000313" key="2">
    <source>
        <dbReference type="EMBL" id="HFC96897.1"/>
    </source>
</evidence>
<organism evidence="2">
    <name type="scientific">Thermosulfurimonas dismutans</name>
    <dbReference type="NCBI Taxonomy" id="999894"/>
    <lineage>
        <taxon>Bacteria</taxon>
        <taxon>Pseudomonadati</taxon>
        <taxon>Thermodesulfobacteriota</taxon>
        <taxon>Thermodesulfobacteria</taxon>
        <taxon>Thermodesulfobacteriales</taxon>
        <taxon>Thermodesulfobacteriaceae</taxon>
        <taxon>Thermosulfurimonas</taxon>
    </lineage>
</organism>
<feature type="domain" description="Contractile injection system tube protein N-terminal" evidence="1">
    <location>
        <begin position="14"/>
        <end position="151"/>
    </location>
</feature>
<name>A0A7C3GCP1_9BACT</name>
<proteinExistence type="predicted"/>
<dbReference type="Proteomes" id="UP000886043">
    <property type="component" value="Unassembled WGS sequence"/>
</dbReference>
<protein>
    <submittedName>
        <fullName evidence="2">LysM peptidoglycan-binding domain-containing protein</fullName>
    </submittedName>
</protein>
<comment type="caution">
    <text evidence="2">The sequence shown here is derived from an EMBL/GenBank/DDBJ whole genome shotgun (WGS) entry which is preliminary data.</text>
</comment>
<sequence length="218" mass="24838">MPAKAVLRILNGKNAGREFVFDFNPAEYTVETGNRFQVVNFPELSAPLLQFLSGEGETVSLEFLLDDTLPPHSGQRPPLLERLARLEKALSVDPSLHAPPLVSFSWGREILPRAVVEKLSKRFVLFDHQGLPVRVRLRLTLKRYLTPEEQREERSPESADISKLHLLREDENLFLLAFREYGTLSAWRLIARENRIRDPLEVPAGTLLKLPPRRSGGE</sequence>
<dbReference type="InterPro" id="IPR045361">
    <property type="entry name" value="CIS_tube_prot_N"/>
</dbReference>
<dbReference type="EMBL" id="DRMH01000008">
    <property type="protein sequence ID" value="HFC96897.1"/>
    <property type="molecule type" value="Genomic_DNA"/>
</dbReference>